<name>A0A6M4GZ56_9PROT</name>
<dbReference type="NCBIfam" id="TIGR02532">
    <property type="entry name" value="IV_pilin_GFxxxE"/>
    <property type="match status" value="1"/>
</dbReference>
<evidence type="ECO:0000256" key="1">
    <source>
        <dbReference type="ARBA" id="ARBA00004377"/>
    </source>
</evidence>
<keyword evidence="3" id="KW-1003">Cell membrane</keyword>
<evidence type="ECO:0000256" key="4">
    <source>
        <dbReference type="ARBA" id="ARBA00022481"/>
    </source>
</evidence>
<evidence type="ECO:0000313" key="13">
    <source>
        <dbReference type="EMBL" id="QJR11804.1"/>
    </source>
</evidence>
<dbReference type="SUPFAM" id="SSF54523">
    <property type="entry name" value="Pili subunits"/>
    <property type="match status" value="1"/>
</dbReference>
<evidence type="ECO:0000256" key="11">
    <source>
        <dbReference type="SAM" id="Phobius"/>
    </source>
</evidence>
<evidence type="ECO:0000256" key="6">
    <source>
        <dbReference type="ARBA" id="ARBA00022692"/>
    </source>
</evidence>
<gene>
    <name evidence="13" type="ORF">DSM104443_02887</name>
</gene>
<dbReference type="Pfam" id="PF07963">
    <property type="entry name" value="N_methyl"/>
    <property type="match status" value="1"/>
</dbReference>
<dbReference type="RefSeq" id="WP_171093449.1">
    <property type="nucleotide sequence ID" value="NZ_CP053069.1"/>
</dbReference>
<reference evidence="13 14" key="1">
    <citation type="submission" date="2020-04" db="EMBL/GenBank/DDBJ databases">
        <title>Usitatibacter rugosus gen. nov., sp. nov. and Usitatibacter palustris sp. nov., novel members of Usitatibacteraceae fam. nov. within the order Nitrosomonadales isolated from soil.</title>
        <authorList>
            <person name="Huber K.J."/>
            <person name="Neumann-Schaal M."/>
            <person name="Geppert A."/>
            <person name="Luckner M."/>
            <person name="Wanner G."/>
            <person name="Overmann J."/>
        </authorList>
    </citation>
    <scope>NUCLEOTIDE SEQUENCE [LARGE SCALE GENOMIC DNA]</scope>
    <source>
        <strain evidence="13 14">0125_3</strain>
    </source>
</reference>
<comment type="subcellular location">
    <subcellularLocation>
        <location evidence="1">Cell inner membrane</location>
        <topology evidence="1">Single-pass membrane protein</topology>
    </subcellularLocation>
</comment>
<dbReference type="GO" id="GO:0015627">
    <property type="term" value="C:type II protein secretion system complex"/>
    <property type="evidence" value="ECO:0007669"/>
    <property type="project" value="InterPro"/>
</dbReference>
<dbReference type="InterPro" id="IPR022346">
    <property type="entry name" value="T2SS_GspH"/>
</dbReference>
<evidence type="ECO:0000256" key="2">
    <source>
        <dbReference type="ARBA" id="ARBA00021549"/>
    </source>
</evidence>
<dbReference type="Proteomes" id="UP000501534">
    <property type="component" value="Chromosome"/>
</dbReference>
<evidence type="ECO:0000256" key="8">
    <source>
        <dbReference type="ARBA" id="ARBA00023136"/>
    </source>
</evidence>
<dbReference type="GO" id="GO:0005886">
    <property type="term" value="C:plasma membrane"/>
    <property type="evidence" value="ECO:0007669"/>
    <property type="project" value="UniProtKB-SubCell"/>
</dbReference>
<proteinExistence type="inferred from homology"/>
<organism evidence="13 14">
    <name type="scientific">Usitatibacter rugosus</name>
    <dbReference type="NCBI Taxonomy" id="2732067"/>
    <lineage>
        <taxon>Bacteria</taxon>
        <taxon>Pseudomonadati</taxon>
        <taxon>Pseudomonadota</taxon>
        <taxon>Betaproteobacteria</taxon>
        <taxon>Nitrosomonadales</taxon>
        <taxon>Usitatibacteraceae</taxon>
        <taxon>Usitatibacter</taxon>
    </lineage>
</organism>
<dbReference type="Pfam" id="PF12019">
    <property type="entry name" value="GspH"/>
    <property type="match status" value="1"/>
</dbReference>
<dbReference type="InterPro" id="IPR012902">
    <property type="entry name" value="N_methyl_site"/>
</dbReference>
<protein>
    <recommendedName>
        <fullName evidence="2">Type II secretion system protein H</fullName>
    </recommendedName>
    <alternativeName>
        <fullName evidence="10">General secretion pathway protein H</fullName>
    </alternativeName>
</protein>
<comment type="similarity">
    <text evidence="9">Belongs to the GSP H family.</text>
</comment>
<keyword evidence="8 11" id="KW-0472">Membrane</keyword>
<sequence length="155" mass="16660">MPTSGTGTRGFTLLEVLVVVAIAGFMVAIAAVNLFPGDEEVAKRESGLLALALEDARDQAWFGGRPTAVSIEDARLRQWRLGAERTWEPDTTREKALAAGVRITSLYVDGQELPTNTRLIFLPDGFGVPFRLGVDVRGLPRAIEGDAAGAVRIVQ</sequence>
<dbReference type="KEGG" id="uru:DSM104443_02887"/>
<keyword evidence="4" id="KW-0488">Methylation</keyword>
<accession>A0A6M4GZ56</accession>
<dbReference type="InterPro" id="IPR045584">
    <property type="entry name" value="Pilin-like"/>
</dbReference>
<keyword evidence="14" id="KW-1185">Reference proteome</keyword>
<evidence type="ECO:0000256" key="5">
    <source>
        <dbReference type="ARBA" id="ARBA00022519"/>
    </source>
</evidence>
<feature type="transmembrane region" description="Helical" evidence="11">
    <location>
        <begin position="12"/>
        <end position="35"/>
    </location>
</feature>
<dbReference type="PROSITE" id="PS00409">
    <property type="entry name" value="PROKAR_NTER_METHYL"/>
    <property type="match status" value="1"/>
</dbReference>
<evidence type="ECO:0000256" key="3">
    <source>
        <dbReference type="ARBA" id="ARBA00022475"/>
    </source>
</evidence>
<dbReference type="EMBL" id="CP053069">
    <property type="protein sequence ID" value="QJR11804.1"/>
    <property type="molecule type" value="Genomic_DNA"/>
</dbReference>
<evidence type="ECO:0000256" key="10">
    <source>
        <dbReference type="ARBA" id="ARBA00030775"/>
    </source>
</evidence>
<feature type="domain" description="General secretion pathway GspH" evidence="12">
    <location>
        <begin position="49"/>
        <end position="143"/>
    </location>
</feature>
<dbReference type="GO" id="GO:0015628">
    <property type="term" value="P:protein secretion by the type II secretion system"/>
    <property type="evidence" value="ECO:0007669"/>
    <property type="project" value="InterPro"/>
</dbReference>
<evidence type="ECO:0000256" key="9">
    <source>
        <dbReference type="ARBA" id="ARBA00025772"/>
    </source>
</evidence>
<evidence type="ECO:0000313" key="14">
    <source>
        <dbReference type="Proteomes" id="UP000501534"/>
    </source>
</evidence>
<keyword evidence="7 11" id="KW-1133">Transmembrane helix</keyword>
<dbReference type="AlphaFoldDB" id="A0A6M4GZ56"/>
<evidence type="ECO:0000256" key="7">
    <source>
        <dbReference type="ARBA" id="ARBA00022989"/>
    </source>
</evidence>
<evidence type="ECO:0000259" key="12">
    <source>
        <dbReference type="Pfam" id="PF12019"/>
    </source>
</evidence>
<dbReference type="Gene3D" id="3.55.40.10">
    <property type="entry name" value="minor pseudopilin epsh domain"/>
    <property type="match status" value="1"/>
</dbReference>
<keyword evidence="5" id="KW-0997">Cell inner membrane</keyword>
<keyword evidence="6 11" id="KW-0812">Transmembrane</keyword>